<protein>
    <submittedName>
        <fullName evidence="2">ORF3</fullName>
    </submittedName>
</protein>
<reference evidence="2" key="2">
    <citation type="submission" date="2023-01" db="EMBL/GenBank/DDBJ databases">
        <authorList>
            <person name="Rosani U."/>
            <person name="Delmont T.O."/>
            <person name="Gaia M."/>
            <person name="Krupovic M."/>
        </authorList>
    </citation>
    <scope>NUCLEOTIDE SEQUENCE</scope>
    <source>
        <strain evidence="2">MalacoHV2/Med/2018 153</strain>
    </source>
</reference>
<feature type="coiled-coil region" evidence="1">
    <location>
        <begin position="434"/>
        <end position="503"/>
    </location>
</feature>
<sequence length="852" mass="98712">MQNIRGAEIFSLFQKPPNANKLKLVFEKYHGSNINEITILIHPSYLSVTSLNLLFQNGNTWSSASKSFFQNLTRLKKMFIYFAVCDMVQLLTTETQYDKTQMMLNYINKNPNVIKKEENTDDYDYDILKLNFSWTIYNSIVSSRAIQRLENLANQFDQALRLYLAFGCVPMLNQRMNKKYHSKRITNLTDAMDSYLNLLEHGMSEFKVVSHDELKENVILTYKSGRFSCTDMLGSKQYTIFEFEKYSEILYSNQYFNPLIVPIMRNELRKVFVDKEASNYLLSKIVKPTLLVSTDISKFALNLLTPTSFDYDEAKKKQQQNENRVEDVMKQIINHSRASDALGVAATDIFDEYQEKLNEFEHRWSNRKPQYNILASGVKKHFGQKIPLQSMFADNEPVNYYIKPPCAHNTTAPYGISFDGNTDQINSNNRDVAEKKLVEAYNDAKKDIKILTAENKQVRNELLGYVNECQMKIKNETILKLEIEDLKQKIQNMNDQMKLKDSISKQLQVRLDETIQVMDKVGTALRISESSKLEVENRLKEMNSPRPDTSHNYVTLPTSEILKDKTQNHTDCILSLLGSFCQQAMSIKKEQSEIYAKTRPAFNQMFSNLNIRPLPCFDNPRNIHTSNTWISFPDFFDTSINDVLSSNLTSTLTNSEGADINSVVSETQTFVCIDINPPTQELISHIKTEIKNRTNKDFIANELLTRRILAHKLKGVTEFDIDSMIYKPLSEQWDCLTSEFLHLSEPSISSTGQQLPPRPTENTVNSLIVPYHAIFNGNHKQHTYSNTQYTLQINEHCGPQKYIHDIQKHDNIRIYDNCWLYMCTLILDKSIHEIQLITNSKRKENYPTNRDL</sequence>
<name>A0AA48P7I1_9VIRU</name>
<evidence type="ECO:0000256" key="1">
    <source>
        <dbReference type="SAM" id="Coils"/>
    </source>
</evidence>
<accession>A0AA48P7I1</accession>
<evidence type="ECO:0000313" key="2">
    <source>
        <dbReference type="EMBL" id="DBA11543.1"/>
    </source>
</evidence>
<keyword evidence="1" id="KW-0175">Coiled coil</keyword>
<proteinExistence type="predicted"/>
<dbReference type="EMBL" id="BK063060">
    <property type="protein sequence ID" value="DBA11543.1"/>
    <property type="molecule type" value="Genomic_DNA"/>
</dbReference>
<reference evidence="2" key="1">
    <citation type="journal article" date="2023" name="Front. Mar. Sci.">
        <title>Tracing the invertebrate herpesviruses in the global sequence datasets.</title>
        <authorList>
            <person name="Rosani U."/>
            <person name="Gaia M."/>
            <person name="Delmont T.O."/>
            <person name="Krupovic M."/>
        </authorList>
    </citation>
    <scope>NUCLEOTIDE SEQUENCE</scope>
    <source>
        <strain evidence="2">MalacoHV2/Med/2018 153</strain>
    </source>
</reference>
<organism evidence="2">
    <name type="scientific">Malaco herpesvirus 2</name>
    <dbReference type="NCBI Taxonomy" id="3031798"/>
    <lineage>
        <taxon>Viruses</taxon>
        <taxon>Duplodnaviria</taxon>
        <taxon>Heunggongvirae</taxon>
        <taxon>Peploviricota</taxon>
        <taxon>Herviviricetes</taxon>
        <taxon>Herpesvirales</taxon>
        <taxon>Malacoherpesviridae</taxon>
    </lineage>
</organism>